<dbReference type="PROSITE" id="PS51369">
    <property type="entry name" value="TCP"/>
    <property type="match status" value="1"/>
</dbReference>
<dbReference type="InterPro" id="IPR005333">
    <property type="entry name" value="Transcription_factor_TCP"/>
</dbReference>
<dbReference type="PANTHER" id="PTHR31072">
    <property type="entry name" value="TRANSCRIPTION FACTOR TCP4-RELATED"/>
    <property type="match status" value="1"/>
</dbReference>
<dbReference type="InterPro" id="IPR017887">
    <property type="entry name" value="TF_TCP_subgr"/>
</dbReference>
<keyword evidence="2" id="KW-0805">Transcription regulation</keyword>
<feature type="compositionally biased region" description="Basic and acidic residues" evidence="6">
    <location>
        <begin position="317"/>
        <end position="344"/>
    </location>
</feature>
<evidence type="ECO:0000259" key="7">
    <source>
        <dbReference type="PROSITE" id="PS51369"/>
    </source>
</evidence>
<comment type="caution">
    <text evidence="8">The sequence shown here is derived from an EMBL/GenBank/DDBJ whole genome shotgun (WGS) entry which is preliminary data.</text>
</comment>
<evidence type="ECO:0000256" key="1">
    <source>
        <dbReference type="ARBA" id="ARBA00004123"/>
    </source>
</evidence>
<keyword evidence="5" id="KW-0539">Nucleus</keyword>
<protein>
    <recommendedName>
        <fullName evidence="7">TCP domain-containing protein</fullName>
    </recommendedName>
</protein>
<sequence length="344" mass="36470">METTRKHQMDEREEDDGATTLELRIDGGGHSAADDRPQDHDSAAAAVSSTLTLKEEPGKEETPQQLRAAAASLPSKRSTKDRHTKVEGRGRRVRMPAACAARIFQLTRELGHRSDGETIRWLLERAEPAIIAATGTGTVPAIAMSVDGAFKIPTSAAAAKDPEPGDPPGKKKPKRPANSDYVDVGEHMTSPSSTILAPSTQNHQQHHPHHHHHLFPQGLVPMWAIPSSAVASGAYFVIPHMASVPAPAASPISSFAAALQQYEATAATKRAEAQGGDSASPEMGGANMRSDASGPKPARAASVMAPSSVATASAPHVLRDFSLEIRDSREPKESDRSSNDARGR</sequence>
<keyword evidence="3" id="KW-0238">DNA-binding</keyword>
<evidence type="ECO:0000256" key="5">
    <source>
        <dbReference type="ARBA" id="ARBA00023242"/>
    </source>
</evidence>
<evidence type="ECO:0000256" key="4">
    <source>
        <dbReference type="ARBA" id="ARBA00023163"/>
    </source>
</evidence>
<dbReference type="PANTHER" id="PTHR31072:SF1">
    <property type="entry name" value="TRANSCRIPTION FACTOR TCP9"/>
    <property type="match status" value="1"/>
</dbReference>
<proteinExistence type="predicted"/>
<evidence type="ECO:0000256" key="3">
    <source>
        <dbReference type="ARBA" id="ARBA00023125"/>
    </source>
</evidence>
<evidence type="ECO:0000313" key="8">
    <source>
        <dbReference type="EMBL" id="KAL3743667.1"/>
    </source>
</evidence>
<evidence type="ECO:0000256" key="6">
    <source>
        <dbReference type="SAM" id="MobiDB-lite"/>
    </source>
</evidence>
<dbReference type="Proteomes" id="UP001634007">
    <property type="component" value="Unassembled WGS sequence"/>
</dbReference>
<feature type="compositionally biased region" description="Basic residues" evidence="6">
    <location>
        <begin position="204"/>
        <end position="213"/>
    </location>
</feature>
<feature type="compositionally biased region" description="Basic and acidic residues" evidence="6">
    <location>
        <begin position="24"/>
        <end position="42"/>
    </location>
</feature>
<feature type="compositionally biased region" description="Basic and acidic residues" evidence="6">
    <location>
        <begin position="53"/>
        <end position="62"/>
    </location>
</feature>
<comment type="subcellular location">
    <subcellularLocation>
        <location evidence="1">Nucleus</location>
    </subcellularLocation>
</comment>
<gene>
    <name evidence="8" type="ORF">ACJRO7_018868</name>
</gene>
<dbReference type="EMBL" id="JBJKBG010000004">
    <property type="protein sequence ID" value="KAL3743667.1"/>
    <property type="molecule type" value="Genomic_DNA"/>
</dbReference>
<feature type="region of interest" description="Disordered" evidence="6">
    <location>
        <begin position="156"/>
        <end position="213"/>
    </location>
</feature>
<dbReference type="GO" id="GO:0005634">
    <property type="term" value="C:nucleus"/>
    <property type="evidence" value="ECO:0007669"/>
    <property type="project" value="UniProtKB-SubCell"/>
</dbReference>
<keyword evidence="4" id="KW-0804">Transcription</keyword>
<dbReference type="Pfam" id="PF03634">
    <property type="entry name" value="TCP"/>
    <property type="match status" value="1"/>
</dbReference>
<dbReference type="AlphaFoldDB" id="A0ABD3KW88"/>
<name>A0ABD3KW88_EUCGL</name>
<feature type="region of interest" description="Disordered" evidence="6">
    <location>
        <begin position="268"/>
        <end position="344"/>
    </location>
</feature>
<accession>A0ABD3KW88</accession>
<organism evidence="8 9">
    <name type="scientific">Eucalyptus globulus</name>
    <name type="common">Tasmanian blue gum</name>
    <dbReference type="NCBI Taxonomy" id="34317"/>
    <lineage>
        <taxon>Eukaryota</taxon>
        <taxon>Viridiplantae</taxon>
        <taxon>Streptophyta</taxon>
        <taxon>Embryophyta</taxon>
        <taxon>Tracheophyta</taxon>
        <taxon>Spermatophyta</taxon>
        <taxon>Magnoliopsida</taxon>
        <taxon>eudicotyledons</taxon>
        <taxon>Gunneridae</taxon>
        <taxon>Pentapetalae</taxon>
        <taxon>rosids</taxon>
        <taxon>malvids</taxon>
        <taxon>Myrtales</taxon>
        <taxon>Myrtaceae</taxon>
        <taxon>Myrtoideae</taxon>
        <taxon>Eucalypteae</taxon>
        <taxon>Eucalyptus</taxon>
    </lineage>
</organism>
<reference evidence="8 9" key="1">
    <citation type="submission" date="2024-11" db="EMBL/GenBank/DDBJ databases">
        <title>Chromosome-level genome assembly of Eucalyptus globulus Labill. provides insights into its genome evolution.</title>
        <authorList>
            <person name="Li X."/>
        </authorList>
    </citation>
    <scope>NUCLEOTIDE SEQUENCE [LARGE SCALE GENOMIC DNA]</scope>
    <source>
        <strain evidence="8">CL2024</strain>
        <tissue evidence="8">Fresh tender leaves</tissue>
    </source>
</reference>
<evidence type="ECO:0000313" key="9">
    <source>
        <dbReference type="Proteomes" id="UP001634007"/>
    </source>
</evidence>
<dbReference type="GO" id="GO:0003677">
    <property type="term" value="F:DNA binding"/>
    <property type="evidence" value="ECO:0007669"/>
    <property type="project" value="UniProtKB-KW"/>
</dbReference>
<feature type="compositionally biased region" description="Polar residues" evidence="6">
    <location>
        <begin position="189"/>
        <end position="202"/>
    </location>
</feature>
<feature type="region of interest" description="Disordered" evidence="6">
    <location>
        <begin position="24"/>
        <end position="92"/>
    </location>
</feature>
<feature type="domain" description="TCP" evidence="7">
    <location>
        <begin position="79"/>
        <end position="133"/>
    </location>
</feature>
<evidence type="ECO:0000256" key="2">
    <source>
        <dbReference type="ARBA" id="ARBA00023015"/>
    </source>
</evidence>
<keyword evidence="9" id="KW-1185">Reference proteome</keyword>